<dbReference type="EMBL" id="QRAN01000006">
    <property type="protein sequence ID" value="RLQ22387.1"/>
    <property type="molecule type" value="Genomic_DNA"/>
</dbReference>
<dbReference type="RefSeq" id="WP_117953528.1">
    <property type="nucleotide sequence ID" value="NZ_QRAN01000006.1"/>
</dbReference>
<keyword evidence="1" id="KW-0732">Signal</keyword>
<feature type="signal peptide" evidence="1">
    <location>
        <begin position="1"/>
        <end position="19"/>
    </location>
</feature>
<dbReference type="AlphaFoldDB" id="A0A3L7DXR8"/>
<keyword evidence="3" id="KW-1185">Reference proteome</keyword>
<dbReference type="Gene3D" id="3.20.20.140">
    <property type="entry name" value="Metal-dependent hydrolases"/>
    <property type="match status" value="1"/>
</dbReference>
<evidence type="ECO:0000313" key="3">
    <source>
        <dbReference type="Proteomes" id="UP000265509"/>
    </source>
</evidence>
<proteinExistence type="predicted"/>
<evidence type="ECO:0000313" key="2">
    <source>
        <dbReference type="EMBL" id="RLQ22387.1"/>
    </source>
</evidence>
<evidence type="ECO:0000256" key="1">
    <source>
        <dbReference type="SAM" id="SignalP"/>
    </source>
</evidence>
<organism evidence="2 3">
    <name type="scientific">Seongchinamella sediminis</name>
    <dbReference type="NCBI Taxonomy" id="2283635"/>
    <lineage>
        <taxon>Bacteria</taxon>
        <taxon>Pseudomonadati</taxon>
        <taxon>Pseudomonadota</taxon>
        <taxon>Gammaproteobacteria</taxon>
        <taxon>Cellvibrionales</taxon>
        <taxon>Halieaceae</taxon>
        <taxon>Seongchinamella</taxon>
    </lineage>
</organism>
<feature type="chain" id="PRO_5018200941" evidence="1">
    <location>
        <begin position="20"/>
        <end position="634"/>
    </location>
</feature>
<comment type="caution">
    <text evidence="2">The sequence shown here is derived from an EMBL/GenBank/DDBJ whole genome shotgun (WGS) entry which is preliminary data.</text>
</comment>
<accession>A0A3L7DXR8</accession>
<protein>
    <submittedName>
        <fullName evidence="2">DUF3604 domain-containing protein</fullName>
    </submittedName>
</protein>
<name>A0A3L7DXR8_9GAMM</name>
<dbReference type="PROSITE" id="PS51257">
    <property type="entry name" value="PROKAR_LIPOPROTEIN"/>
    <property type="match status" value="1"/>
</dbReference>
<dbReference type="OrthoDB" id="543560at2"/>
<dbReference type="InterPro" id="IPR022028">
    <property type="entry name" value="DUF3604"/>
</dbReference>
<dbReference type="Pfam" id="PF12228">
    <property type="entry name" value="DUF3604"/>
    <property type="match status" value="1"/>
</dbReference>
<reference evidence="2 3" key="1">
    <citation type="submission" date="2018-07" db="EMBL/GenBank/DDBJ databases">
        <title>Halioglobus sp. genome submission.</title>
        <authorList>
            <person name="Ye M.-Q."/>
            <person name="Du Z.-J."/>
        </authorList>
    </citation>
    <scope>NUCLEOTIDE SEQUENCE [LARGE SCALE GENOMIC DNA]</scope>
    <source>
        <strain evidence="2 3">U0301</strain>
    </source>
</reference>
<dbReference type="Proteomes" id="UP000265509">
    <property type="component" value="Unassembled WGS sequence"/>
</dbReference>
<sequence>MRTGSISLFLMAAATMLVACDASEGPSAGGDAAAVPASPAATAVSETAAASPAVTVHPDREAFFGNFHIHTRYSFDGYANGSVTGPDDAYRWARGEAIPGGGDGSMLKILRPLDWYAVSDHGEFLGVFPSMEDPDSPLSKLAIAARLTSDDQKVAFDAYSETLANMSAGDVDPALLDREVVSTIWQDVVATADKHNDPGSFTTFPAYEWTSNPEKQNLHRVVVFRGSAGVPEVPFSSIDSDRPEDLWQWMDGLRASGVDLLAIPHNGNASNGLMFPEETSYGGSAVDADYAARRMRNEPVYEVSQIKGSSETHPLLSPNDEFAGFEIWDYTLSTDAVPPEKRQGGYARGAYLAGLELAGTGRGNPFKFGLIGDSDSHNSAAMIEENNYRGKFGMENNPRHRLLGLPGFPERNNRAVREFSSGGVAGIWAESNTRDSLFEAIMRKETFATSGPRMKVRFFGGYAFDAASLTAGDWVTRAYRQGVSMGGDLGPDEGGAAPTFLIMAAMEADGAHLDRIQVVKGWVEDGEHQEKIFDVAWAGDRKIDAAGALPPIGSTVNIAGASYDNSIGKPQLQAVWTDPEFDASRHAVYYVRVLQIPTPRWSTYDASTLGIAPRDDLPVTIQERAWSSPIWYTP</sequence>
<gene>
    <name evidence="2" type="ORF">DWB85_07120</name>
</gene>